<dbReference type="InterPro" id="IPR008978">
    <property type="entry name" value="HSP20-like_chaperone"/>
</dbReference>
<dbReference type="InterPro" id="IPR007009">
    <property type="entry name" value="Shq1_C"/>
</dbReference>
<dbReference type="InterPro" id="IPR007052">
    <property type="entry name" value="CS_dom"/>
</dbReference>
<dbReference type="OMA" id="HNIESAW"/>
<comment type="similarity">
    <text evidence="1">Belongs to the SHQ1 family.</text>
</comment>
<dbReference type="Gene3D" id="2.60.40.790">
    <property type="match status" value="1"/>
</dbReference>
<proteinExistence type="inferred from homology"/>
<evidence type="ECO:0000313" key="4">
    <source>
        <dbReference type="Proteomes" id="UP000006790"/>
    </source>
</evidence>
<dbReference type="HOGENOM" id="CLU_030217_1_0_1"/>
<reference evidence="4" key="1">
    <citation type="journal article" date="2012" name="G3 (Bethesda)">
        <title>Pichia sorbitophila, an interspecies yeast hybrid reveals early steps of genome resolution following polyploidization.</title>
        <authorList>
            <person name="Leh Louis V."/>
            <person name="Despons L."/>
            <person name="Friedrich A."/>
            <person name="Martin T."/>
            <person name="Durrens P."/>
            <person name="Casaregola S."/>
            <person name="Neuveglise C."/>
            <person name="Fairhead C."/>
            <person name="Marck C."/>
            <person name="Cruz J.A."/>
            <person name="Straub M.L."/>
            <person name="Kugler V."/>
            <person name="Sacerdot C."/>
            <person name="Uzunov Z."/>
            <person name="Thierry A."/>
            <person name="Weiss S."/>
            <person name="Bleykasten C."/>
            <person name="De Montigny J."/>
            <person name="Jacques N."/>
            <person name="Jung P."/>
            <person name="Lemaire M."/>
            <person name="Mallet S."/>
            <person name="Morel G."/>
            <person name="Richard G.F."/>
            <person name="Sarkar A."/>
            <person name="Savel G."/>
            <person name="Schacherer J."/>
            <person name="Seret M.L."/>
            <person name="Talla E."/>
            <person name="Samson G."/>
            <person name="Jubin C."/>
            <person name="Poulain J."/>
            <person name="Vacherie B."/>
            <person name="Barbe V."/>
            <person name="Pelletier E."/>
            <person name="Sherman D.J."/>
            <person name="Westhof E."/>
            <person name="Weissenbach J."/>
            <person name="Baret P.V."/>
            <person name="Wincker P."/>
            <person name="Gaillardin C."/>
            <person name="Dujon B."/>
            <person name="Souciet J.L."/>
        </authorList>
    </citation>
    <scope>NUCLEOTIDE SEQUENCE [LARGE SCALE GENOMIC DNA]</scope>
    <source>
        <strain evidence="4">CBS 270.75 / DBVPG 7215 / KCTC 17166 / NRRL Y-17582</strain>
    </source>
</reference>
<dbReference type="STRING" id="931890.G8JRN1"/>
<dbReference type="KEGG" id="erc:Ecym_3309"/>
<dbReference type="GeneID" id="11468904"/>
<dbReference type="InterPro" id="IPR048696">
    <property type="entry name" value="SHQ1-like_CS"/>
</dbReference>
<gene>
    <name evidence="3" type="ordered locus">Ecym_3309</name>
</gene>
<evidence type="ECO:0000313" key="3">
    <source>
        <dbReference type="EMBL" id="AET38800.1"/>
    </source>
</evidence>
<dbReference type="OrthoDB" id="73639at2759"/>
<dbReference type="AlphaFoldDB" id="G8JRN1"/>
<keyword evidence="4" id="KW-1185">Reference proteome</keyword>
<dbReference type="EMBL" id="CP002499">
    <property type="protein sequence ID" value="AET38800.1"/>
    <property type="molecule type" value="Genomic_DNA"/>
</dbReference>
<protein>
    <recommendedName>
        <fullName evidence="2">CS domain-containing protein</fullName>
    </recommendedName>
</protein>
<dbReference type="eggNOG" id="KOG3247">
    <property type="taxonomic scope" value="Eukaryota"/>
</dbReference>
<dbReference type="GO" id="GO:0005654">
    <property type="term" value="C:nucleoplasm"/>
    <property type="evidence" value="ECO:0007669"/>
    <property type="project" value="EnsemblFungi"/>
</dbReference>
<dbReference type="Proteomes" id="UP000006790">
    <property type="component" value="Chromosome 3"/>
</dbReference>
<dbReference type="Pfam" id="PF04925">
    <property type="entry name" value="SHQ1"/>
    <property type="match status" value="1"/>
</dbReference>
<evidence type="ECO:0000259" key="2">
    <source>
        <dbReference type="PROSITE" id="PS51203"/>
    </source>
</evidence>
<dbReference type="FunCoup" id="G8JRN1">
    <property type="interactions" value="773"/>
</dbReference>
<dbReference type="GO" id="GO:0005829">
    <property type="term" value="C:cytosol"/>
    <property type="evidence" value="ECO:0007669"/>
    <property type="project" value="EnsemblFungi"/>
</dbReference>
<evidence type="ECO:0000256" key="1">
    <source>
        <dbReference type="ARBA" id="ARBA00005607"/>
    </source>
</evidence>
<feature type="domain" description="CS" evidence="2">
    <location>
        <begin position="1"/>
        <end position="91"/>
    </location>
</feature>
<dbReference type="GO" id="GO:0051082">
    <property type="term" value="F:unfolded protein binding"/>
    <property type="evidence" value="ECO:0007669"/>
    <property type="project" value="EnsemblFungi"/>
</dbReference>
<dbReference type="PROSITE" id="PS51203">
    <property type="entry name" value="CS"/>
    <property type="match status" value="1"/>
</dbReference>
<organism evidence="3 4">
    <name type="scientific">Eremothecium cymbalariae (strain CBS 270.75 / DBVPG 7215 / KCTC 17166 / NRRL Y-17582)</name>
    <name type="common">Yeast</name>
    <dbReference type="NCBI Taxonomy" id="931890"/>
    <lineage>
        <taxon>Eukaryota</taxon>
        <taxon>Fungi</taxon>
        <taxon>Dikarya</taxon>
        <taxon>Ascomycota</taxon>
        <taxon>Saccharomycotina</taxon>
        <taxon>Saccharomycetes</taxon>
        <taxon>Saccharomycetales</taxon>
        <taxon>Saccharomycetaceae</taxon>
        <taxon>Eremothecium</taxon>
    </lineage>
</organism>
<dbReference type="InParanoid" id="G8JRN1"/>
<dbReference type="PANTHER" id="PTHR12967:SF0">
    <property type="entry name" value="PROTEIN SHQ1 HOMOLOG"/>
    <property type="match status" value="1"/>
</dbReference>
<name>G8JRN1_ERECY</name>
<sequence>MITPKFNVNQDEEFIYIKLHISNIRFNAPGLEIVVDGNLFVFHLSPYYLRLRFPHEMVDDERCTAQYNSNDESIAVKVPKTLKGQVFEDLDLSTKLLARQGEILALDGIEAREKLSKVAGKSLIEEVGGASDINGRLSQTKEKFDWKERQQLQETGEKFNWELKQELQDSSDMLLNHKYGFDDQYESIIRISLSNGNDINELDDPENTSMDSRVLERISKENLKFDPEYYISEYMTFKYGSKEELDINGINTLLKFIPTLPKAYLKWYKHAENKDITMPVEFNGKEQEIMQNNIPKKEYLVSDIKPLYLTILSLLFAQTFEQIENEGSHNTESAWTIGKLTPQISFLDQQILPQDLIEKFSIIKAVIVTGMRRSLSYPLHRNYDLSMKCWNYVYYILRGGKRLVLRALLDIHEVFRFHEVYYVYNKILLDDLCSWFLLNGSEHLIRSLAVDLKRELDALQKKEIEFDCVVGPDENSGEVLWENLTLEEMEYLAEQEYLESNPTNGRQ</sequence>
<accession>G8JRN1</accession>
<dbReference type="FunFam" id="2.60.40.790:FF:000064">
    <property type="entry name" value="Protein SHQ1"/>
    <property type="match status" value="1"/>
</dbReference>
<dbReference type="Pfam" id="PF21413">
    <property type="entry name" value="SHQ1-like_CS"/>
    <property type="match status" value="1"/>
</dbReference>
<dbReference type="PANTHER" id="PTHR12967">
    <property type="entry name" value="PROTEIN SHQ1 HOMOLOG"/>
    <property type="match status" value="1"/>
</dbReference>
<dbReference type="InterPro" id="IPR039742">
    <property type="entry name" value="Shq1"/>
</dbReference>
<dbReference type="GO" id="GO:0000493">
    <property type="term" value="P:box H/ACA snoRNP assembly"/>
    <property type="evidence" value="ECO:0007669"/>
    <property type="project" value="EnsemblFungi"/>
</dbReference>
<dbReference type="RefSeq" id="XP_003645617.1">
    <property type="nucleotide sequence ID" value="XM_003645569.1"/>
</dbReference>